<protein>
    <recommendedName>
        <fullName evidence="4">Sel1-like protein</fullName>
    </recommendedName>
</protein>
<accession>A0AAP0LU37</accession>
<dbReference type="Proteomes" id="UP001428341">
    <property type="component" value="Unassembled WGS sequence"/>
</dbReference>
<evidence type="ECO:0008006" key="4">
    <source>
        <dbReference type="Google" id="ProtNLM"/>
    </source>
</evidence>
<dbReference type="AlphaFoldDB" id="A0AAP0LU37"/>
<sequence length="160" mass="17866">MGKSVASTVTTLRDLARIVSSSSPERLQRVRPRHTKPPPTSVVSARSETKARPIVKKPKMNINWDTQQQQRVPLSQVVSDCVQRWFQDTLREAKNGDKAMEVLVGQMYLSGYGVARDEKKGHAWIKRAATSRSSAWKLRDKPPGYAASDSDSDESKGDTK</sequence>
<dbReference type="PANTHER" id="PTHR36792:SF15">
    <property type="entry name" value="SEL1 REPEAT-CONTAINING PROTEIN"/>
    <property type="match status" value="1"/>
</dbReference>
<dbReference type="Gene3D" id="1.25.40.10">
    <property type="entry name" value="Tetratricopeptide repeat domain"/>
    <property type="match status" value="1"/>
</dbReference>
<feature type="region of interest" description="Disordered" evidence="1">
    <location>
        <begin position="20"/>
        <end position="51"/>
    </location>
</feature>
<name>A0AAP0LU37_9ROSI</name>
<reference evidence="2 3" key="1">
    <citation type="submission" date="2024-05" db="EMBL/GenBank/DDBJ databases">
        <title>Haplotype-resolved chromosome-level genome assembly of Huyou (Citrus changshanensis).</title>
        <authorList>
            <person name="Miao C."/>
            <person name="Chen W."/>
            <person name="Wu Y."/>
            <person name="Wang L."/>
            <person name="Zhao S."/>
            <person name="Grierson D."/>
            <person name="Xu C."/>
            <person name="Chen K."/>
        </authorList>
    </citation>
    <scope>NUCLEOTIDE SEQUENCE [LARGE SCALE GENOMIC DNA]</scope>
    <source>
        <strain evidence="2">01-14</strain>
        <tissue evidence="2">Leaf</tissue>
    </source>
</reference>
<dbReference type="InterPro" id="IPR011990">
    <property type="entry name" value="TPR-like_helical_dom_sf"/>
</dbReference>
<organism evidence="2 3">
    <name type="scientific">Citrus x changshan-huyou</name>
    <dbReference type="NCBI Taxonomy" id="2935761"/>
    <lineage>
        <taxon>Eukaryota</taxon>
        <taxon>Viridiplantae</taxon>
        <taxon>Streptophyta</taxon>
        <taxon>Embryophyta</taxon>
        <taxon>Tracheophyta</taxon>
        <taxon>Spermatophyta</taxon>
        <taxon>Magnoliopsida</taxon>
        <taxon>eudicotyledons</taxon>
        <taxon>Gunneridae</taxon>
        <taxon>Pentapetalae</taxon>
        <taxon>rosids</taxon>
        <taxon>malvids</taxon>
        <taxon>Sapindales</taxon>
        <taxon>Rutaceae</taxon>
        <taxon>Aurantioideae</taxon>
        <taxon>Citrus</taxon>
    </lineage>
</organism>
<evidence type="ECO:0000313" key="3">
    <source>
        <dbReference type="Proteomes" id="UP001428341"/>
    </source>
</evidence>
<evidence type="ECO:0000313" key="2">
    <source>
        <dbReference type="EMBL" id="KAK9186716.1"/>
    </source>
</evidence>
<comment type="caution">
    <text evidence="2">The sequence shown here is derived from an EMBL/GenBank/DDBJ whole genome shotgun (WGS) entry which is preliminary data.</text>
</comment>
<evidence type="ECO:0000256" key="1">
    <source>
        <dbReference type="SAM" id="MobiDB-lite"/>
    </source>
</evidence>
<proteinExistence type="predicted"/>
<dbReference type="EMBL" id="JBCGBO010000007">
    <property type="protein sequence ID" value="KAK9186716.1"/>
    <property type="molecule type" value="Genomic_DNA"/>
</dbReference>
<feature type="region of interest" description="Disordered" evidence="1">
    <location>
        <begin position="131"/>
        <end position="160"/>
    </location>
</feature>
<dbReference type="PANTHER" id="PTHR36792">
    <property type="entry name" value="EXPRESSED PROTEIN"/>
    <property type="match status" value="1"/>
</dbReference>
<keyword evidence="3" id="KW-1185">Reference proteome</keyword>
<gene>
    <name evidence="2" type="ORF">WN944_018104</name>
</gene>